<organism evidence="2 3">
    <name type="scientific">Clunio marinus</name>
    <dbReference type="NCBI Taxonomy" id="568069"/>
    <lineage>
        <taxon>Eukaryota</taxon>
        <taxon>Metazoa</taxon>
        <taxon>Ecdysozoa</taxon>
        <taxon>Arthropoda</taxon>
        <taxon>Hexapoda</taxon>
        <taxon>Insecta</taxon>
        <taxon>Pterygota</taxon>
        <taxon>Neoptera</taxon>
        <taxon>Endopterygota</taxon>
        <taxon>Diptera</taxon>
        <taxon>Nematocera</taxon>
        <taxon>Chironomoidea</taxon>
        <taxon>Chironomidae</taxon>
        <taxon>Clunio</taxon>
    </lineage>
</organism>
<proteinExistence type="predicted"/>
<keyword evidence="3" id="KW-1185">Reference proteome</keyword>
<evidence type="ECO:0000313" key="3">
    <source>
        <dbReference type="Proteomes" id="UP000183832"/>
    </source>
</evidence>
<feature type="transmembrane region" description="Helical" evidence="1">
    <location>
        <begin position="15"/>
        <end position="33"/>
    </location>
</feature>
<reference evidence="2 3" key="1">
    <citation type="submission" date="2015-04" db="EMBL/GenBank/DDBJ databases">
        <authorList>
            <person name="Syromyatnikov M.Y."/>
            <person name="Popov V.N."/>
        </authorList>
    </citation>
    <scope>NUCLEOTIDE SEQUENCE [LARGE SCALE GENOMIC DNA]</scope>
</reference>
<accession>A0A1J1I238</accession>
<keyword evidence="1" id="KW-0812">Transmembrane</keyword>
<gene>
    <name evidence="2" type="ORF">CLUMA_CG007790</name>
</gene>
<protein>
    <submittedName>
        <fullName evidence="2">CLUMA_CG007790, isoform A</fullName>
    </submittedName>
</protein>
<sequence>MKRRALNKFMISAEFHFIATSIYGSSLSLFNFVRLKKLRNKEVNTTSKFIILIHCHNVKLNPNPIKLASKKMSKGENHKKN</sequence>
<keyword evidence="1" id="KW-1133">Transmembrane helix</keyword>
<keyword evidence="1" id="KW-0472">Membrane</keyword>
<dbReference type="Proteomes" id="UP000183832">
    <property type="component" value="Unassembled WGS sequence"/>
</dbReference>
<name>A0A1J1I238_9DIPT</name>
<evidence type="ECO:0000313" key="2">
    <source>
        <dbReference type="EMBL" id="CRK94275.1"/>
    </source>
</evidence>
<dbReference type="EMBL" id="CVRI01000038">
    <property type="protein sequence ID" value="CRK94275.1"/>
    <property type="molecule type" value="Genomic_DNA"/>
</dbReference>
<evidence type="ECO:0000256" key="1">
    <source>
        <dbReference type="SAM" id="Phobius"/>
    </source>
</evidence>
<dbReference type="AlphaFoldDB" id="A0A1J1I238"/>